<dbReference type="InParanoid" id="A0A672J448"/>
<accession>A0A672J448</accession>
<sequence>MLTGAENGEATPADPYTRSGYLFADCSYKDLLEVPVGLPSNVFAVSLAGNKIKVLKSKSFINITQVTALWLEDNEIVTIERGTLAPLTQLFNMDISHNKIVNFPWEDLVNLTALRTLKMNNNEMVNLPMDCLSKCTAGSWWSCGAGPECQTLPLLKIKLILLSNREVKNP</sequence>
<protein>
    <submittedName>
        <fullName evidence="3">Uncharacterized protein</fullName>
    </submittedName>
</protein>
<evidence type="ECO:0000256" key="2">
    <source>
        <dbReference type="ARBA" id="ARBA00022737"/>
    </source>
</evidence>
<keyword evidence="1" id="KW-0433">Leucine-rich repeat</keyword>
<reference evidence="3" key="1">
    <citation type="submission" date="2019-06" db="EMBL/GenBank/DDBJ databases">
        <authorList>
            <consortium name="Wellcome Sanger Institute Data Sharing"/>
        </authorList>
    </citation>
    <scope>NUCLEOTIDE SEQUENCE [LARGE SCALE GENOMIC DNA]</scope>
</reference>
<keyword evidence="2" id="KW-0677">Repeat</keyword>
<evidence type="ECO:0000313" key="3">
    <source>
        <dbReference type="Ensembl" id="ENSSFAP00005047892.1"/>
    </source>
</evidence>
<dbReference type="InterPro" id="IPR001611">
    <property type="entry name" value="Leu-rich_rpt"/>
</dbReference>
<dbReference type="Gene3D" id="3.80.10.10">
    <property type="entry name" value="Ribonuclease Inhibitor"/>
    <property type="match status" value="1"/>
</dbReference>
<dbReference type="PANTHER" id="PTHR45712:SF22">
    <property type="entry name" value="INSULIN-LIKE GROWTH FACTOR-BINDING PROTEIN COMPLEX ACID LABILE SUBUNIT"/>
    <property type="match status" value="1"/>
</dbReference>
<dbReference type="SUPFAM" id="SSF52058">
    <property type="entry name" value="L domain-like"/>
    <property type="match status" value="1"/>
</dbReference>
<dbReference type="InterPro" id="IPR032675">
    <property type="entry name" value="LRR_dom_sf"/>
</dbReference>
<name>A0A672J448_SALFA</name>
<dbReference type="Proteomes" id="UP000472267">
    <property type="component" value="Chromosome 7"/>
</dbReference>
<dbReference type="AlphaFoldDB" id="A0A672J448"/>
<evidence type="ECO:0000256" key="1">
    <source>
        <dbReference type="ARBA" id="ARBA00022614"/>
    </source>
</evidence>
<keyword evidence="4" id="KW-1185">Reference proteome</keyword>
<proteinExistence type="predicted"/>
<dbReference type="OMA" id="FNMDISH"/>
<dbReference type="Pfam" id="PF13855">
    <property type="entry name" value="LRR_8"/>
    <property type="match status" value="1"/>
</dbReference>
<dbReference type="InterPro" id="IPR050333">
    <property type="entry name" value="SLRP"/>
</dbReference>
<reference evidence="3" key="3">
    <citation type="submission" date="2025-09" db="UniProtKB">
        <authorList>
            <consortium name="Ensembl"/>
        </authorList>
    </citation>
    <scope>IDENTIFICATION</scope>
</reference>
<organism evidence="3 4">
    <name type="scientific">Salarias fasciatus</name>
    <name type="common">Jewelled blenny</name>
    <name type="synonym">Blennius fasciatus</name>
    <dbReference type="NCBI Taxonomy" id="181472"/>
    <lineage>
        <taxon>Eukaryota</taxon>
        <taxon>Metazoa</taxon>
        <taxon>Chordata</taxon>
        <taxon>Craniata</taxon>
        <taxon>Vertebrata</taxon>
        <taxon>Euteleostomi</taxon>
        <taxon>Actinopterygii</taxon>
        <taxon>Neopterygii</taxon>
        <taxon>Teleostei</taxon>
        <taxon>Neoteleostei</taxon>
        <taxon>Acanthomorphata</taxon>
        <taxon>Ovalentaria</taxon>
        <taxon>Blenniimorphae</taxon>
        <taxon>Blenniiformes</taxon>
        <taxon>Blennioidei</taxon>
        <taxon>Blenniidae</taxon>
        <taxon>Salariinae</taxon>
        <taxon>Salarias</taxon>
    </lineage>
</organism>
<evidence type="ECO:0000313" key="4">
    <source>
        <dbReference type="Proteomes" id="UP000472267"/>
    </source>
</evidence>
<reference evidence="3" key="2">
    <citation type="submission" date="2025-08" db="UniProtKB">
        <authorList>
            <consortium name="Ensembl"/>
        </authorList>
    </citation>
    <scope>IDENTIFICATION</scope>
</reference>
<dbReference type="Ensembl" id="ENSSFAT00005049499.1">
    <property type="protein sequence ID" value="ENSSFAP00005047892.1"/>
    <property type="gene ID" value="ENSSFAG00005023285.1"/>
</dbReference>
<dbReference type="PANTHER" id="PTHR45712">
    <property type="entry name" value="AGAP008170-PA"/>
    <property type="match status" value="1"/>
</dbReference>